<keyword evidence="6" id="KW-1185">Reference proteome</keyword>
<evidence type="ECO:0000256" key="3">
    <source>
        <dbReference type="ARBA" id="ARBA00023163"/>
    </source>
</evidence>
<dbReference type="GO" id="GO:0003677">
    <property type="term" value="F:DNA binding"/>
    <property type="evidence" value="ECO:0007669"/>
    <property type="project" value="UniProtKB-KW"/>
</dbReference>
<dbReference type="EMBL" id="SMGG01000004">
    <property type="protein sequence ID" value="TCK61063.1"/>
    <property type="molecule type" value="Genomic_DNA"/>
</dbReference>
<dbReference type="PANTHER" id="PTHR42756">
    <property type="entry name" value="TRANSCRIPTIONAL REGULATOR, MARR"/>
    <property type="match status" value="1"/>
</dbReference>
<gene>
    <name evidence="5" type="ORF">C8D98_1945</name>
</gene>
<dbReference type="OrthoDB" id="7063965at2"/>
<proteinExistence type="predicted"/>
<dbReference type="SUPFAM" id="SSF46785">
    <property type="entry name" value="Winged helix' DNA-binding domain"/>
    <property type="match status" value="1"/>
</dbReference>
<dbReference type="PROSITE" id="PS50995">
    <property type="entry name" value="HTH_MARR_2"/>
    <property type="match status" value="1"/>
</dbReference>
<evidence type="ECO:0000256" key="2">
    <source>
        <dbReference type="ARBA" id="ARBA00023125"/>
    </source>
</evidence>
<keyword evidence="1" id="KW-0805">Transcription regulation</keyword>
<comment type="caution">
    <text evidence="5">The sequence shown here is derived from an EMBL/GenBank/DDBJ whole genome shotgun (WGS) entry which is preliminary data.</text>
</comment>
<dbReference type="SMART" id="SM00347">
    <property type="entry name" value="HTH_MARR"/>
    <property type="match status" value="1"/>
</dbReference>
<sequence>MFLLKELPDKKMIKLTSADDKSVDASAVIALLGILKASGDVLVEVEKFFAKNNLSQSRYIALSVLISRPDGLFPYELADHMGISRATVSSVIKGLESSGYIITVKSGDDKRMKKISSTPEGKKIHESLLSDYYAILTGLFGVHDKKDIKTVNAVMKGISEQVLNFKNKGQI</sequence>
<dbReference type="InterPro" id="IPR036390">
    <property type="entry name" value="WH_DNA-bd_sf"/>
</dbReference>
<dbReference type="Proteomes" id="UP000294614">
    <property type="component" value="Unassembled WGS sequence"/>
</dbReference>
<dbReference type="PROSITE" id="PS01117">
    <property type="entry name" value="HTH_MARR_1"/>
    <property type="match status" value="1"/>
</dbReference>
<dbReference type="GO" id="GO:0003700">
    <property type="term" value="F:DNA-binding transcription factor activity"/>
    <property type="evidence" value="ECO:0007669"/>
    <property type="project" value="InterPro"/>
</dbReference>
<dbReference type="InterPro" id="IPR036388">
    <property type="entry name" value="WH-like_DNA-bd_sf"/>
</dbReference>
<name>A0A4R1KAX1_9BACT</name>
<evidence type="ECO:0000313" key="6">
    <source>
        <dbReference type="Proteomes" id="UP000294614"/>
    </source>
</evidence>
<keyword evidence="2 5" id="KW-0238">DNA-binding</keyword>
<evidence type="ECO:0000313" key="5">
    <source>
        <dbReference type="EMBL" id="TCK61063.1"/>
    </source>
</evidence>
<protein>
    <submittedName>
        <fullName evidence="5">DNA-binding MarR family transcriptional regulator</fullName>
    </submittedName>
</protein>
<dbReference type="PANTHER" id="PTHR42756:SF1">
    <property type="entry name" value="TRANSCRIPTIONAL REPRESSOR OF EMRAB OPERON"/>
    <property type="match status" value="1"/>
</dbReference>
<dbReference type="PRINTS" id="PR00598">
    <property type="entry name" value="HTHMARR"/>
</dbReference>
<accession>A0A4R1KAX1</accession>
<feature type="domain" description="HTH marR-type" evidence="4">
    <location>
        <begin position="24"/>
        <end position="160"/>
    </location>
</feature>
<dbReference type="AlphaFoldDB" id="A0A4R1KAX1"/>
<dbReference type="Gene3D" id="1.10.10.10">
    <property type="entry name" value="Winged helix-like DNA-binding domain superfamily/Winged helix DNA-binding domain"/>
    <property type="match status" value="1"/>
</dbReference>
<organism evidence="5 6">
    <name type="scientific">Seleniivibrio woodruffii</name>
    <dbReference type="NCBI Taxonomy" id="1078050"/>
    <lineage>
        <taxon>Bacteria</taxon>
        <taxon>Pseudomonadati</taxon>
        <taxon>Deferribacterota</taxon>
        <taxon>Deferribacteres</taxon>
        <taxon>Deferribacterales</taxon>
        <taxon>Geovibrionaceae</taxon>
        <taxon>Seleniivibrio</taxon>
    </lineage>
</organism>
<reference evidence="5 6" key="1">
    <citation type="submission" date="2019-03" db="EMBL/GenBank/DDBJ databases">
        <title>Genomic Encyclopedia of Type Strains, Phase IV (KMG-IV): sequencing the most valuable type-strain genomes for metagenomic binning, comparative biology and taxonomic classification.</title>
        <authorList>
            <person name="Goeker M."/>
        </authorList>
    </citation>
    <scope>NUCLEOTIDE SEQUENCE [LARGE SCALE GENOMIC DNA]</scope>
    <source>
        <strain evidence="5 6">DSM 24984</strain>
    </source>
</reference>
<keyword evidence="3" id="KW-0804">Transcription</keyword>
<dbReference type="InterPro" id="IPR023187">
    <property type="entry name" value="Tscrpt_reg_MarR-type_CS"/>
</dbReference>
<evidence type="ECO:0000259" key="4">
    <source>
        <dbReference type="PROSITE" id="PS50995"/>
    </source>
</evidence>
<dbReference type="InterPro" id="IPR000835">
    <property type="entry name" value="HTH_MarR-typ"/>
</dbReference>
<dbReference type="Pfam" id="PF12802">
    <property type="entry name" value="MarR_2"/>
    <property type="match status" value="1"/>
</dbReference>
<evidence type="ECO:0000256" key="1">
    <source>
        <dbReference type="ARBA" id="ARBA00023015"/>
    </source>
</evidence>